<protein>
    <submittedName>
        <fullName evidence="1">BREX-3 system phosphatase PglZ</fullName>
    </submittedName>
</protein>
<organism evidence="1 2">
    <name type="scientific">Xanthomonas melonis</name>
    <dbReference type="NCBI Taxonomy" id="56456"/>
    <lineage>
        <taxon>Bacteria</taxon>
        <taxon>Pseudomonadati</taxon>
        <taxon>Pseudomonadota</taxon>
        <taxon>Gammaproteobacteria</taxon>
        <taxon>Lysobacterales</taxon>
        <taxon>Lysobacteraceae</taxon>
        <taxon>Xanthomonas</taxon>
    </lineage>
</organism>
<dbReference type="NCBIfam" id="NF033449">
    <property type="entry name" value="BREX_PglZ_3"/>
    <property type="match status" value="1"/>
</dbReference>
<dbReference type="Gene3D" id="3.40.720.10">
    <property type="entry name" value="Alkaline Phosphatase, subunit A"/>
    <property type="match status" value="1"/>
</dbReference>
<evidence type="ECO:0000313" key="1">
    <source>
        <dbReference type="EMBL" id="MCD0265334.1"/>
    </source>
</evidence>
<reference evidence="1" key="1">
    <citation type="submission" date="2021-02" db="EMBL/GenBank/DDBJ databases">
        <title>Copper resistance gene diversity in local Xanthomonas species at agrochemical polluted sites in Trinidad, Trinidad and Tobago.</title>
        <authorList>
            <person name="Ramnarine S.D.B.J."/>
            <person name="Ramsubhag A."/>
            <person name="Jayaraman J."/>
        </authorList>
    </citation>
    <scope>NUCLEOTIDE SEQUENCE</scope>
    <source>
        <strain evidence="1">CaNP6A</strain>
    </source>
</reference>
<comment type="caution">
    <text evidence="1">The sequence shown here is derived from an EMBL/GenBank/DDBJ whole genome shotgun (WGS) entry which is preliminary data.</text>
</comment>
<dbReference type="Proteomes" id="UP001430396">
    <property type="component" value="Unassembled WGS sequence"/>
</dbReference>
<dbReference type="RefSeq" id="WP_230434259.1">
    <property type="nucleotide sequence ID" value="NZ_JAFFQH010000161.1"/>
</dbReference>
<dbReference type="Pfam" id="PF08665">
    <property type="entry name" value="PglZ"/>
    <property type="match status" value="1"/>
</dbReference>
<keyword evidence="2" id="KW-1185">Reference proteome</keyword>
<dbReference type="InterPro" id="IPR017850">
    <property type="entry name" value="Alkaline_phosphatase_core_sf"/>
</dbReference>
<evidence type="ECO:0000313" key="2">
    <source>
        <dbReference type="Proteomes" id="UP001430396"/>
    </source>
</evidence>
<gene>
    <name evidence="1" type="primary">pglZ</name>
    <name evidence="1" type="ORF">JWH11_02545</name>
</gene>
<accession>A0ABS8NQI8</accession>
<proteinExistence type="predicted"/>
<sequence length="685" mass="76694">MTNSSNAWHQRILGHFTADLSRLWVACDPDGVLLDEKLLSELRDRGFEVMGYDDPFGFRAEFEERYRTAWDAGEPAPSSALIVHLRHDDVNDLPWDIVHNARPAVRLSLAELFPRLAYGAVRQVEPELLAALFDAHQTELQSARGEGESKDFILEHVYQLTPRSIRTPVDFWREVLRLHFSNRALPKPFAEHVAGILRGRGLFAGQPIVEWLSSKSVLLRVVQDAWYRYLGKLKLEGKRVGEPDPPPYVASEGTGKASAEIEIPFDHVDVRAIIDSMFLDGSLHPLAVSGVPATVPGWIRAGIVEDVWSQFSLAEKSIDALAATVPDADAPYKAWGDFAKRYGEMLSRVHDLPGRDGGERLANIRDRIKAIQTLSDERLQAWVAARHYADLILQPATKGPVMVHHVPRFLRQRRNAGEAKVALLVFDGLAFDQWVQIREHLIARQQPLAFDESTAFAWLPTVTSVSRQALFSGLRPREFEDSIDHTNKEETLWKAFWQNEGNIASADVMYRRALRQVEQLDALQAEITDRNPKVLGLVIDEVDERLHKERDKEDVAMWIRRWLDTGFVERLFAFLLGKGFSIYLTADHGNVDAVGVGRPNQGVIAETRGERVRVYRSEPLRADSAGAYTGTISLDIAGLPANFMPLFAGGRSAFVPDGDQVVVHGGVSVEELIVPFVKVSSVNGV</sequence>
<name>A0ABS8NQI8_9XANT</name>
<dbReference type="SUPFAM" id="SSF53649">
    <property type="entry name" value="Alkaline phosphatase-like"/>
    <property type="match status" value="1"/>
</dbReference>
<dbReference type="EMBL" id="JAFFQI010000173">
    <property type="protein sequence ID" value="MCD0265334.1"/>
    <property type="molecule type" value="Genomic_DNA"/>
</dbReference>